<organism evidence="7 8">
    <name type="scientific">Shimia litoralis</name>
    <dbReference type="NCBI Taxonomy" id="420403"/>
    <lineage>
        <taxon>Bacteria</taxon>
        <taxon>Pseudomonadati</taxon>
        <taxon>Pseudomonadota</taxon>
        <taxon>Alphaproteobacteria</taxon>
        <taxon>Rhodobacterales</taxon>
        <taxon>Roseobacteraceae</taxon>
    </lineage>
</organism>
<evidence type="ECO:0000256" key="3">
    <source>
        <dbReference type="ARBA" id="ARBA00022692"/>
    </source>
</evidence>
<proteinExistence type="predicted"/>
<dbReference type="Pfam" id="PF03739">
    <property type="entry name" value="LptF_LptG"/>
    <property type="match status" value="1"/>
</dbReference>
<evidence type="ECO:0000256" key="5">
    <source>
        <dbReference type="ARBA" id="ARBA00023136"/>
    </source>
</evidence>
<protein>
    <submittedName>
        <fullName evidence="7">LptF/LptG family permease</fullName>
    </submittedName>
</protein>
<dbReference type="InterPro" id="IPR005495">
    <property type="entry name" value="LptG/LptF_permease"/>
</dbReference>
<evidence type="ECO:0000313" key="7">
    <source>
        <dbReference type="EMBL" id="TKZ17372.1"/>
    </source>
</evidence>
<evidence type="ECO:0000313" key="8">
    <source>
        <dbReference type="Proteomes" id="UP000306575"/>
    </source>
</evidence>
<dbReference type="EMBL" id="SULI01000023">
    <property type="protein sequence ID" value="TKZ17372.1"/>
    <property type="molecule type" value="Genomic_DNA"/>
</dbReference>
<feature type="transmembrane region" description="Helical" evidence="6">
    <location>
        <begin position="63"/>
        <end position="81"/>
    </location>
</feature>
<feature type="transmembrane region" description="Helical" evidence="6">
    <location>
        <begin position="304"/>
        <end position="323"/>
    </location>
</feature>
<sequence length="371" mass="40049">MIRFGPIVALLGTPILARLLLLLGLVVAIFLADSFTSLLEGIMRYGGDPKHLALLLMLKSPEIVDMALAIGMLIAVYFALLEARNSGELIILATAGVRWSRIVGFVLLVGVLGGVVSFATAGYVLPKARFAQRIVLAELRKDYVLDTVTRSGPRRDQHSIKGTSFIATPPKDDSQERGQLFIFQPQPDGSWRAGQSRNWHIVGPDDTGTHRIRLKALKAYESPARAADGKFRPISAFQVSDADFEFRLDDIAPPPDQRRSKAEQILDLAPENEKRMASVLARAQLVPAAALLAVIAVLTSGAGIMRYLTLPIAAITVMVYDVLGRAILMDLIGTAPPVLLGGSAVVVYLVPLLGYIALRGEALMVPVKAKS</sequence>
<dbReference type="GO" id="GO:0043190">
    <property type="term" value="C:ATP-binding cassette (ABC) transporter complex"/>
    <property type="evidence" value="ECO:0007669"/>
    <property type="project" value="TreeGrafter"/>
</dbReference>
<dbReference type="OrthoDB" id="7844164at2"/>
<keyword evidence="4 6" id="KW-1133">Transmembrane helix</keyword>
<keyword evidence="8" id="KW-1185">Reference proteome</keyword>
<evidence type="ECO:0000256" key="6">
    <source>
        <dbReference type="SAM" id="Phobius"/>
    </source>
</evidence>
<gene>
    <name evidence="7" type="ORF">FAP39_14420</name>
</gene>
<evidence type="ECO:0000256" key="2">
    <source>
        <dbReference type="ARBA" id="ARBA00022475"/>
    </source>
</evidence>
<dbReference type="PANTHER" id="PTHR33529">
    <property type="entry name" value="SLR0882 PROTEIN-RELATED"/>
    <property type="match status" value="1"/>
</dbReference>
<dbReference type="GO" id="GO:0015920">
    <property type="term" value="P:lipopolysaccharide transport"/>
    <property type="evidence" value="ECO:0007669"/>
    <property type="project" value="TreeGrafter"/>
</dbReference>
<keyword evidence="2" id="KW-1003">Cell membrane</keyword>
<keyword evidence="3 6" id="KW-0812">Transmembrane</keyword>
<reference evidence="7 8" key="1">
    <citation type="submission" date="2019-04" db="EMBL/GenBank/DDBJ databases">
        <title>Genome sequence of Pelagicola litoralis CL-ES2.</title>
        <authorList>
            <person name="Cao J."/>
        </authorList>
    </citation>
    <scope>NUCLEOTIDE SEQUENCE [LARGE SCALE GENOMIC DNA]</scope>
    <source>
        <strain evidence="7 8">CL-ES2</strain>
    </source>
</reference>
<dbReference type="Proteomes" id="UP000306575">
    <property type="component" value="Unassembled WGS sequence"/>
</dbReference>
<feature type="transmembrane region" description="Helical" evidence="6">
    <location>
        <begin position="279"/>
        <end position="298"/>
    </location>
</feature>
<evidence type="ECO:0000256" key="4">
    <source>
        <dbReference type="ARBA" id="ARBA00022989"/>
    </source>
</evidence>
<accession>A0A4U7MW48</accession>
<dbReference type="AlphaFoldDB" id="A0A4U7MW48"/>
<comment type="subcellular location">
    <subcellularLocation>
        <location evidence="1">Cell membrane</location>
        <topology evidence="1">Multi-pass membrane protein</topology>
    </subcellularLocation>
</comment>
<name>A0A4U7MW48_9RHOB</name>
<dbReference type="RefSeq" id="WP_138017086.1">
    <property type="nucleotide sequence ID" value="NZ_SULI01000023.1"/>
</dbReference>
<keyword evidence="5 6" id="KW-0472">Membrane</keyword>
<feature type="transmembrane region" description="Helical" evidence="6">
    <location>
        <begin position="101"/>
        <end position="125"/>
    </location>
</feature>
<comment type="caution">
    <text evidence="7">The sequence shown here is derived from an EMBL/GenBank/DDBJ whole genome shotgun (WGS) entry which is preliminary data.</text>
</comment>
<feature type="transmembrane region" description="Helical" evidence="6">
    <location>
        <begin position="335"/>
        <end position="358"/>
    </location>
</feature>
<dbReference type="PANTHER" id="PTHR33529:SF2">
    <property type="entry name" value="LIPOPOLYSACCHARIDE EXPORT SYSTEM PERMEASE PROTEIN LPTG"/>
    <property type="match status" value="1"/>
</dbReference>
<evidence type="ECO:0000256" key="1">
    <source>
        <dbReference type="ARBA" id="ARBA00004651"/>
    </source>
</evidence>